<comment type="caution">
    <text evidence="2">The sequence shown here is derived from an EMBL/GenBank/DDBJ whole genome shotgun (WGS) entry which is preliminary data.</text>
</comment>
<organism evidence="2 3">
    <name type="scientific">Rhodopirellula maiorica SM1</name>
    <dbReference type="NCBI Taxonomy" id="1265738"/>
    <lineage>
        <taxon>Bacteria</taxon>
        <taxon>Pseudomonadati</taxon>
        <taxon>Planctomycetota</taxon>
        <taxon>Planctomycetia</taxon>
        <taxon>Pirellulales</taxon>
        <taxon>Pirellulaceae</taxon>
        <taxon>Novipirellula</taxon>
    </lineage>
</organism>
<gene>
    <name evidence="2" type="ORF">RMSM_00546</name>
</gene>
<feature type="region of interest" description="Disordered" evidence="1">
    <location>
        <begin position="16"/>
        <end position="55"/>
    </location>
</feature>
<evidence type="ECO:0000256" key="1">
    <source>
        <dbReference type="SAM" id="MobiDB-lite"/>
    </source>
</evidence>
<accession>M5RTJ2</accession>
<dbReference type="AlphaFoldDB" id="M5RTJ2"/>
<feature type="compositionally biased region" description="Polar residues" evidence="1">
    <location>
        <begin position="29"/>
        <end position="38"/>
    </location>
</feature>
<protein>
    <submittedName>
        <fullName evidence="2">Uncharacterized protein</fullName>
    </submittedName>
</protein>
<reference evidence="2 3" key="1">
    <citation type="journal article" date="2013" name="Mar. Genomics">
        <title>Expression of sulfatases in Rhodopirellula baltica and the diversity of sulfatases in the genus Rhodopirellula.</title>
        <authorList>
            <person name="Wegner C.E."/>
            <person name="Richter-Heitmann T."/>
            <person name="Klindworth A."/>
            <person name="Klockow C."/>
            <person name="Richter M."/>
            <person name="Achstetter T."/>
            <person name="Glockner F.O."/>
            <person name="Harder J."/>
        </authorList>
    </citation>
    <scope>NUCLEOTIDE SEQUENCE [LARGE SCALE GENOMIC DNA]</scope>
    <source>
        <strain evidence="2 3">SM1</strain>
    </source>
</reference>
<sequence length="189" mass="20821">MFIVLVTVTVVSFREQDDKDDDRKRKPNQAGQNRSNYENFKRARKPHDNSSSVCGVDRRSALPTWKVVALENATNQPAAIPRVTNCIDSFAASSQQSFCPIVRAVIFFSGFFVNAMHHERFDPALFVIVMSRHGSLALAGCDDKEIGVTERLTGSNAASVYFAVTQANDVNRCGSCSATKCDSHQRSNG</sequence>
<proteinExistence type="predicted"/>
<keyword evidence="3" id="KW-1185">Reference proteome</keyword>
<dbReference type="EMBL" id="ANOG01000086">
    <property type="protein sequence ID" value="EMI22521.1"/>
    <property type="molecule type" value="Genomic_DNA"/>
</dbReference>
<evidence type="ECO:0000313" key="2">
    <source>
        <dbReference type="EMBL" id="EMI22521.1"/>
    </source>
</evidence>
<name>M5RTJ2_9BACT</name>
<dbReference type="Proteomes" id="UP000011991">
    <property type="component" value="Unassembled WGS sequence"/>
</dbReference>
<evidence type="ECO:0000313" key="3">
    <source>
        <dbReference type="Proteomes" id="UP000011991"/>
    </source>
</evidence>